<dbReference type="InterPro" id="IPR037171">
    <property type="entry name" value="NagB/RpiA_transferase-like"/>
</dbReference>
<dbReference type="Pfam" id="PF00293">
    <property type="entry name" value="NUDIX"/>
    <property type="match status" value="1"/>
</dbReference>
<evidence type="ECO:0000259" key="3">
    <source>
        <dbReference type="PROSITE" id="PS51462"/>
    </source>
</evidence>
<reference evidence="4" key="1">
    <citation type="journal article" date="2023" name="Mol. Phylogenet. Evol.">
        <title>Genome-scale phylogeny and comparative genomics of the fungal order Sordariales.</title>
        <authorList>
            <person name="Hensen N."/>
            <person name="Bonometti L."/>
            <person name="Westerberg I."/>
            <person name="Brannstrom I.O."/>
            <person name="Guillou S."/>
            <person name="Cros-Aarteil S."/>
            <person name="Calhoun S."/>
            <person name="Haridas S."/>
            <person name="Kuo A."/>
            <person name="Mondo S."/>
            <person name="Pangilinan J."/>
            <person name="Riley R."/>
            <person name="LaButti K."/>
            <person name="Andreopoulos B."/>
            <person name="Lipzen A."/>
            <person name="Chen C."/>
            <person name="Yan M."/>
            <person name="Daum C."/>
            <person name="Ng V."/>
            <person name="Clum A."/>
            <person name="Steindorff A."/>
            <person name="Ohm R.A."/>
            <person name="Martin F."/>
            <person name="Silar P."/>
            <person name="Natvig D.O."/>
            <person name="Lalanne C."/>
            <person name="Gautier V."/>
            <person name="Ament-Velasquez S.L."/>
            <person name="Kruys A."/>
            <person name="Hutchinson M.I."/>
            <person name="Powell A.J."/>
            <person name="Barry K."/>
            <person name="Miller A.N."/>
            <person name="Grigoriev I.V."/>
            <person name="Debuchy R."/>
            <person name="Gladieux P."/>
            <person name="Hiltunen Thoren M."/>
            <person name="Johannesson H."/>
        </authorList>
    </citation>
    <scope>NUCLEOTIDE SEQUENCE</scope>
    <source>
        <strain evidence="4">CBS 508.74</strain>
    </source>
</reference>
<protein>
    <submittedName>
        <fullName evidence="4">Nagb/rpia/CoA transferase-like protein</fullName>
    </submittedName>
</protein>
<dbReference type="GO" id="GO:0016740">
    <property type="term" value="F:transferase activity"/>
    <property type="evidence" value="ECO:0007669"/>
    <property type="project" value="UniProtKB-KW"/>
</dbReference>
<dbReference type="EMBL" id="MU853376">
    <property type="protein sequence ID" value="KAK4107329.1"/>
    <property type="molecule type" value="Genomic_DNA"/>
</dbReference>
<dbReference type="GO" id="GO:0046523">
    <property type="term" value="F:S-methyl-5-thioribose-1-phosphate isomerase activity"/>
    <property type="evidence" value="ECO:0007669"/>
    <property type="project" value="TreeGrafter"/>
</dbReference>
<dbReference type="SUPFAM" id="SSF100950">
    <property type="entry name" value="NagB/RpiA/CoA transferase-like"/>
    <property type="match status" value="1"/>
</dbReference>
<dbReference type="Gene3D" id="3.90.79.10">
    <property type="entry name" value="Nucleoside Triphosphate Pyrophosphohydrolase"/>
    <property type="match status" value="1"/>
</dbReference>
<proteinExistence type="inferred from homology"/>
<gene>
    <name evidence="4" type="ORF">N656DRAFT_517401</name>
</gene>
<keyword evidence="4" id="KW-0808">Transferase</keyword>
<evidence type="ECO:0000313" key="4">
    <source>
        <dbReference type="EMBL" id="KAK4107329.1"/>
    </source>
</evidence>
<dbReference type="PANTHER" id="PTHR43475">
    <property type="entry name" value="METHYLTHIORIBOSE-1-PHOSPHATE ISOMERASE"/>
    <property type="match status" value="1"/>
</dbReference>
<feature type="domain" description="Nudix hydrolase" evidence="3">
    <location>
        <begin position="12"/>
        <end position="159"/>
    </location>
</feature>
<dbReference type="GO" id="GO:0019509">
    <property type="term" value="P:L-methionine salvage from methylthioadenosine"/>
    <property type="evidence" value="ECO:0007669"/>
    <property type="project" value="TreeGrafter"/>
</dbReference>
<evidence type="ECO:0000256" key="1">
    <source>
        <dbReference type="ARBA" id="ARBA00007251"/>
    </source>
</evidence>
<dbReference type="PROSITE" id="PS51462">
    <property type="entry name" value="NUDIX"/>
    <property type="match status" value="1"/>
</dbReference>
<accession>A0AAN6QEJ2</accession>
<dbReference type="Pfam" id="PF01008">
    <property type="entry name" value="IF-2B"/>
    <property type="match status" value="1"/>
</dbReference>
<dbReference type="GeneID" id="89934055"/>
<dbReference type="AlphaFoldDB" id="A0AAN6QEJ2"/>
<dbReference type="InterPro" id="IPR000649">
    <property type="entry name" value="IF-2B-related"/>
</dbReference>
<dbReference type="RefSeq" id="XP_064664899.1">
    <property type="nucleotide sequence ID" value="XM_064809931.1"/>
</dbReference>
<dbReference type="InterPro" id="IPR042529">
    <property type="entry name" value="IF_2B-like_C"/>
</dbReference>
<keyword evidence="5" id="KW-1185">Reference proteome</keyword>
<dbReference type="SUPFAM" id="SSF55811">
    <property type="entry name" value="Nudix"/>
    <property type="match status" value="1"/>
</dbReference>
<sequence length="568" mass="62277">MTSVSDSTGEWKKRSVVSSFIFKLSDVNDGKPQVALFGRSDKVTTYQHHLAPISGTISPSDATPLAAAWREISEETTLTPTSLTLLRQGKSYTFQDPSLRREWTVFPFMFLLKDPAYEQRIQLDWEHDAWAWYDPDTVITGPDTLQSPGVPRLAESLRRVYFETDLGPAAGKVLSRGLDTLAHDYESGARQLAGIALQILRDVVAALEVPHLATENAMDEWWTKVRFAAWHLWKNGRESMGAAILSALLAALSGMERRMQEQSHLPLLEPDSWRNALLQSLTTQIEARQASANLISRAFTTYLKETFPSKLTSHSPSPLSILTLSESSTIRHCLRDLALESGFTLDLHILESRPLFEGISLAGSLVEDLSTASPGTVSGPRPPHKITLYPDTSPCLAASSASSASASASASTNGIDLVLLGADRIASSGAVSNKTGSLPAILSAKHVSHNKARVIVLGESEKVAPPGRPEEHVVEDNDPAQVSRAWQAEYNGARVRAAAEAFQNLGQESDMEDENGRVKVEIRNVFFEWVPASLVDVYVTEHGEWTQREIARQSESLKAEEARLFGSL</sequence>
<comment type="caution">
    <text evidence="4">The sequence shown here is derived from an EMBL/GenBank/DDBJ whole genome shotgun (WGS) entry which is preliminary data.</text>
</comment>
<dbReference type="PANTHER" id="PTHR43475:SF3">
    <property type="entry name" value="TRANSLATION INITIATION FACTOR EIF-2B SUBUNIT FAMILY PROTEIN (AFU_ORTHOLOGUE AFUA_2G14290)"/>
    <property type="match status" value="1"/>
</dbReference>
<dbReference type="Proteomes" id="UP001302812">
    <property type="component" value="Unassembled WGS sequence"/>
</dbReference>
<dbReference type="InterPro" id="IPR000086">
    <property type="entry name" value="NUDIX_hydrolase_dom"/>
</dbReference>
<organism evidence="4 5">
    <name type="scientific">Canariomyces notabilis</name>
    <dbReference type="NCBI Taxonomy" id="2074819"/>
    <lineage>
        <taxon>Eukaryota</taxon>
        <taxon>Fungi</taxon>
        <taxon>Dikarya</taxon>
        <taxon>Ascomycota</taxon>
        <taxon>Pezizomycotina</taxon>
        <taxon>Sordariomycetes</taxon>
        <taxon>Sordariomycetidae</taxon>
        <taxon>Sordariales</taxon>
        <taxon>Chaetomiaceae</taxon>
        <taxon>Canariomyces</taxon>
    </lineage>
</organism>
<name>A0AAN6QEJ2_9PEZI</name>
<evidence type="ECO:0000256" key="2">
    <source>
        <dbReference type="RuleBase" id="RU003814"/>
    </source>
</evidence>
<dbReference type="InterPro" id="IPR015797">
    <property type="entry name" value="NUDIX_hydrolase-like_dom_sf"/>
</dbReference>
<comment type="similarity">
    <text evidence="1 2">Belongs to the eIF-2B alpha/beta/delta subunits family.</text>
</comment>
<evidence type="ECO:0000313" key="5">
    <source>
        <dbReference type="Proteomes" id="UP001302812"/>
    </source>
</evidence>
<dbReference type="Gene3D" id="3.40.50.10470">
    <property type="entry name" value="Translation initiation factor eif-2b, domain 2"/>
    <property type="match status" value="1"/>
</dbReference>
<reference evidence="4" key="2">
    <citation type="submission" date="2023-05" db="EMBL/GenBank/DDBJ databases">
        <authorList>
            <consortium name="Lawrence Berkeley National Laboratory"/>
            <person name="Steindorff A."/>
            <person name="Hensen N."/>
            <person name="Bonometti L."/>
            <person name="Westerberg I."/>
            <person name="Brannstrom I.O."/>
            <person name="Guillou S."/>
            <person name="Cros-Aarteil S."/>
            <person name="Calhoun S."/>
            <person name="Haridas S."/>
            <person name="Kuo A."/>
            <person name="Mondo S."/>
            <person name="Pangilinan J."/>
            <person name="Riley R."/>
            <person name="Labutti K."/>
            <person name="Andreopoulos B."/>
            <person name="Lipzen A."/>
            <person name="Chen C."/>
            <person name="Yanf M."/>
            <person name="Daum C."/>
            <person name="Ng V."/>
            <person name="Clum A."/>
            <person name="Ohm R."/>
            <person name="Martin F."/>
            <person name="Silar P."/>
            <person name="Natvig D."/>
            <person name="Lalanne C."/>
            <person name="Gautier V."/>
            <person name="Ament-Velasquez S.L."/>
            <person name="Kruys A."/>
            <person name="Hutchinson M.I."/>
            <person name="Powell A.J."/>
            <person name="Barry K."/>
            <person name="Miller A.N."/>
            <person name="Grigoriev I.V."/>
            <person name="Debuchy R."/>
            <person name="Gladieux P."/>
            <person name="Thoren M.H."/>
            <person name="Johannesson H."/>
        </authorList>
    </citation>
    <scope>NUCLEOTIDE SEQUENCE</scope>
    <source>
        <strain evidence="4">CBS 508.74</strain>
    </source>
</reference>